<dbReference type="InterPro" id="IPR003661">
    <property type="entry name" value="HisK_dim/P_dom"/>
</dbReference>
<dbReference type="PANTHER" id="PTHR45436:SF9">
    <property type="entry name" value="SENSOR PROTEIN"/>
    <property type="match status" value="1"/>
</dbReference>
<dbReference type="InterPro" id="IPR005467">
    <property type="entry name" value="His_kinase_dom"/>
</dbReference>
<evidence type="ECO:0000256" key="5">
    <source>
        <dbReference type="ARBA" id="ARBA00022553"/>
    </source>
</evidence>
<gene>
    <name evidence="17" type="ORF">CQW29_16275</name>
</gene>
<evidence type="ECO:0000256" key="11">
    <source>
        <dbReference type="ARBA" id="ARBA00022989"/>
    </source>
</evidence>
<comment type="function">
    <text evidence="14">Member of a two-component regulatory system.</text>
</comment>
<keyword evidence="4 14" id="KW-0997">Cell inner membrane</keyword>
<dbReference type="EMBL" id="PDET01000011">
    <property type="protein sequence ID" value="PRD14491.1"/>
    <property type="molecule type" value="Genomic_DNA"/>
</dbReference>
<comment type="caution">
    <text evidence="17">The sequence shown here is derived from an EMBL/GenBank/DDBJ whole genome shotgun (WGS) entry which is preliminary data.</text>
</comment>
<dbReference type="InterPro" id="IPR036097">
    <property type="entry name" value="HisK_dim/P_sf"/>
</dbReference>
<dbReference type="CDD" id="cd00075">
    <property type="entry name" value="HATPase"/>
    <property type="match status" value="1"/>
</dbReference>
<dbReference type="GO" id="GO:0005524">
    <property type="term" value="F:ATP binding"/>
    <property type="evidence" value="ECO:0007669"/>
    <property type="project" value="UniProtKB-KW"/>
</dbReference>
<dbReference type="AlphaFoldDB" id="A0A2S9I9N8"/>
<dbReference type="OrthoDB" id="9809766at2"/>
<reference evidence="17 18" key="1">
    <citation type="submission" date="2017-10" db="EMBL/GenBank/DDBJ databases">
        <title>Draft genome of two endophytic bacteria isolated from 'guarana' Paullinia cupana (Mart.) Ducke.</title>
        <authorList>
            <person name="Siqueira K.A."/>
            <person name="Liotti R.G."/>
            <person name="Mendes T.A."/>
            <person name="Soares M.A."/>
        </authorList>
    </citation>
    <scope>NUCLEOTIDE SEQUENCE [LARGE SCALE GENOMIC DNA]</scope>
    <source>
        <strain evidence="17 18">342</strain>
    </source>
</reference>
<keyword evidence="12 14" id="KW-0902">Two-component regulatory system</keyword>
<keyword evidence="10 14" id="KW-0067">ATP-binding</keyword>
<dbReference type="Gene3D" id="3.30.565.10">
    <property type="entry name" value="Histidine kinase-like ATPase, C-terminal domain"/>
    <property type="match status" value="1"/>
</dbReference>
<dbReference type="SUPFAM" id="SSF47384">
    <property type="entry name" value="Homodimeric domain of signal transducing histidine kinase"/>
    <property type="match status" value="1"/>
</dbReference>
<keyword evidence="9 14" id="KW-0418">Kinase</keyword>
<evidence type="ECO:0000256" key="6">
    <source>
        <dbReference type="ARBA" id="ARBA00022679"/>
    </source>
</evidence>
<dbReference type="CDD" id="cd00082">
    <property type="entry name" value="HisKA"/>
    <property type="match status" value="1"/>
</dbReference>
<dbReference type="Pfam" id="PF00512">
    <property type="entry name" value="HisKA"/>
    <property type="match status" value="1"/>
</dbReference>
<evidence type="ECO:0000259" key="16">
    <source>
        <dbReference type="PROSITE" id="PS50885"/>
    </source>
</evidence>
<evidence type="ECO:0000256" key="9">
    <source>
        <dbReference type="ARBA" id="ARBA00022777"/>
    </source>
</evidence>
<dbReference type="PROSITE" id="PS50109">
    <property type="entry name" value="HIS_KIN"/>
    <property type="match status" value="1"/>
</dbReference>
<feature type="domain" description="Histidine kinase" evidence="15">
    <location>
        <begin position="245"/>
        <end position="458"/>
    </location>
</feature>
<dbReference type="PROSITE" id="PS50885">
    <property type="entry name" value="HAMP"/>
    <property type="match status" value="1"/>
</dbReference>
<name>A0A2S9I9N8_9GAMM</name>
<dbReference type="GO" id="GO:0000155">
    <property type="term" value="F:phosphorelay sensor kinase activity"/>
    <property type="evidence" value="ECO:0007669"/>
    <property type="project" value="InterPro"/>
</dbReference>
<accession>A0A2S9I9N8</accession>
<dbReference type="SMART" id="SM00388">
    <property type="entry name" value="HisKA"/>
    <property type="match status" value="1"/>
</dbReference>
<dbReference type="RefSeq" id="WP_105593857.1">
    <property type="nucleotide sequence ID" value="NZ_PDET01000011.1"/>
</dbReference>
<dbReference type="InterPro" id="IPR050428">
    <property type="entry name" value="TCS_sensor_his_kinase"/>
</dbReference>
<evidence type="ECO:0000256" key="3">
    <source>
        <dbReference type="ARBA" id="ARBA00022475"/>
    </source>
</evidence>
<evidence type="ECO:0000256" key="8">
    <source>
        <dbReference type="ARBA" id="ARBA00022741"/>
    </source>
</evidence>
<dbReference type="PRINTS" id="PR00344">
    <property type="entry name" value="BCTRLSENSOR"/>
</dbReference>
<dbReference type="InterPro" id="IPR036890">
    <property type="entry name" value="HATPase_C_sf"/>
</dbReference>
<dbReference type="InterPro" id="IPR004358">
    <property type="entry name" value="Sig_transdc_His_kin-like_C"/>
</dbReference>
<evidence type="ECO:0000256" key="13">
    <source>
        <dbReference type="ARBA" id="ARBA00023136"/>
    </source>
</evidence>
<evidence type="ECO:0000256" key="4">
    <source>
        <dbReference type="ARBA" id="ARBA00022519"/>
    </source>
</evidence>
<feature type="transmembrane region" description="Helical" evidence="14">
    <location>
        <begin position="163"/>
        <end position="182"/>
    </location>
</feature>
<feature type="domain" description="HAMP" evidence="16">
    <location>
        <begin position="184"/>
        <end position="237"/>
    </location>
</feature>
<dbReference type="Gene3D" id="1.10.287.130">
    <property type="match status" value="1"/>
</dbReference>
<comment type="subcellular location">
    <subcellularLocation>
        <location evidence="2 14">Cell inner membrane</location>
    </subcellularLocation>
</comment>
<keyword evidence="6 14" id="KW-0808">Transferase</keyword>
<evidence type="ECO:0000256" key="14">
    <source>
        <dbReference type="RuleBase" id="RU364088"/>
    </source>
</evidence>
<sequence length="460" mass="51367">MFRKSISARLALMFTVATVSMALAYAVCLRVTLQESLEKQMHNELQFRYSLVEPMIVSRASAYDWQLLKAKFVNLSTSEGGRVQYWIISDDPFYHLGGPVPQGVNLRALEDGFSKVDLPDAKKCPLFLMASTLPASGNRPALRYVVAIDSTPYMGTLEEFTRVLLFITFFGVIMVALLGYWISRAGMKPIKALSAQSHQLVPGKQKQRLCIDSLPEELHALAEAFNGVLVRQEKAWEQLESFNADVAHELKTPLTNLIGQTQLALSRDRSVEQLQNMLGSNLEELERMSSIINDMLFLSHAQTGKFAAQMAQVSLRNESQKAAEYLEPSLTERHLSVRINGDATAYVDRRLFTRSLANLLSNGSRYAREGSTIDINIVQSDRFISVSVLNEGAEIESYHLERLFERFYRVDGSRTQSSSNHGLGLSIVKAIAQVHGGDVFVNSRDGVNTFGFTLAVAEKR</sequence>
<dbReference type="InterPro" id="IPR006290">
    <property type="entry name" value="CztS_silS_copS"/>
</dbReference>
<keyword evidence="13 14" id="KW-0472">Membrane</keyword>
<dbReference type="NCBIfam" id="TIGR01386">
    <property type="entry name" value="cztS_silS_copS"/>
    <property type="match status" value="1"/>
</dbReference>
<keyword evidence="18" id="KW-1185">Reference proteome</keyword>
<evidence type="ECO:0000259" key="15">
    <source>
        <dbReference type="PROSITE" id="PS50109"/>
    </source>
</evidence>
<dbReference type="InterPro" id="IPR003660">
    <property type="entry name" value="HAMP_dom"/>
</dbReference>
<evidence type="ECO:0000256" key="2">
    <source>
        <dbReference type="ARBA" id="ARBA00004533"/>
    </source>
</evidence>
<evidence type="ECO:0000256" key="1">
    <source>
        <dbReference type="ARBA" id="ARBA00000085"/>
    </source>
</evidence>
<dbReference type="SUPFAM" id="SSF55874">
    <property type="entry name" value="ATPase domain of HSP90 chaperone/DNA topoisomerase II/histidine kinase"/>
    <property type="match status" value="1"/>
</dbReference>
<keyword evidence="5" id="KW-0597">Phosphoprotein</keyword>
<evidence type="ECO:0000256" key="7">
    <source>
        <dbReference type="ARBA" id="ARBA00022692"/>
    </source>
</evidence>
<dbReference type="SMART" id="SM00387">
    <property type="entry name" value="HATPase_c"/>
    <property type="match status" value="1"/>
</dbReference>
<evidence type="ECO:0000256" key="12">
    <source>
        <dbReference type="ARBA" id="ARBA00023012"/>
    </source>
</evidence>
<dbReference type="InterPro" id="IPR003594">
    <property type="entry name" value="HATPase_dom"/>
</dbReference>
<keyword evidence="11 14" id="KW-1133">Transmembrane helix</keyword>
<dbReference type="EC" id="2.7.13.3" evidence="14"/>
<evidence type="ECO:0000256" key="10">
    <source>
        <dbReference type="ARBA" id="ARBA00022840"/>
    </source>
</evidence>
<evidence type="ECO:0000313" key="17">
    <source>
        <dbReference type="EMBL" id="PRD14491.1"/>
    </source>
</evidence>
<dbReference type="Proteomes" id="UP000239181">
    <property type="component" value="Unassembled WGS sequence"/>
</dbReference>
<comment type="catalytic activity">
    <reaction evidence="1 14">
        <text>ATP + protein L-histidine = ADP + protein N-phospho-L-histidine.</text>
        <dbReference type="EC" id="2.7.13.3"/>
    </reaction>
</comment>
<dbReference type="Pfam" id="PF02518">
    <property type="entry name" value="HATPase_c"/>
    <property type="match status" value="1"/>
</dbReference>
<proteinExistence type="predicted"/>
<keyword evidence="8 14" id="KW-0547">Nucleotide-binding</keyword>
<protein>
    <recommendedName>
        <fullName evidence="14">Sensor protein</fullName>
        <ecNumber evidence="14">2.7.13.3</ecNumber>
    </recommendedName>
</protein>
<dbReference type="GO" id="GO:0005886">
    <property type="term" value="C:plasma membrane"/>
    <property type="evidence" value="ECO:0007669"/>
    <property type="project" value="UniProtKB-SubCell"/>
</dbReference>
<organism evidence="17 18">
    <name type="scientific">Pantoea coffeiphila</name>
    <dbReference type="NCBI Taxonomy" id="1465635"/>
    <lineage>
        <taxon>Bacteria</taxon>
        <taxon>Pseudomonadati</taxon>
        <taxon>Pseudomonadota</taxon>
        <taxon>Gammaproteobacteria</taxon>
        <taxon>Enterobacterales</taxon>
        <taxon>Erwiniaceae</taxon>
        <taxon>Pantoea</taxon>
    </lineage>
</organism>
<evidence type="ECO:0000313" key="18">
    <source>
        <dbReference type="Proteomes" id="UP000239181"/>
    </source>
</evidence>
<keyword evidence="3 14" id="KW-1003">Cell membrane</keyword>
<dbReference type="Gene3D" id="6.10.340.10">
    <property type="match status" value="1"/>
</dbReference>
<keyword evidence="7 14" id="KW-0812">Transmembrane</keyword>
<dbReference type="PANTHER" id="PTHR45436">
    <property type="entry name" value="SENSOR HISTIDINE KINASE YKOH"/>
    <property type="match status" value="1"/>
</dbReference>
<dbReference type="FunFam" id="1.10.287.130:FF:000001">
    <property type="entry name" value="Two-component sensor histidine kinase"/>
    <property type="match status" value="1"/>
</dbReference>